<evidence type="ECO:0000256" key="6">
    <source>
        <dbReference type="SAM" id="MobiDB-lite"/>
    </source>
</evidence>
<evidence type="ECO:0000256" key="5">
    <source>
        <dbReference type="ARBA" id="ARBA00023242"/>
    </source>
</evidence>
<keyword evidence="4" id="KW-0804">Transcription</keyword>
<dbReference type="STRING" id="135208.A0A4Z0A3R1"/>
<sequence length="209" mass="22784">MSSPLANKKRKRADSGAEKLTVELSSLPASQVGPVLANFPTIRPSKSTAFQCYAKDGEDGREFARQATTLSGETDTMEFTGANATEDDGLGSRYFIAVHHPSTGKVTLQPAPLFLITPQVKALKTTEPAAPTPTERLQARTALGATSVYRHLSYLRLVAILPWFTLLFAAVAAGVLFIEPSPRAEYTESEEPTREMDEKDEKDEKKLVV</sequence>
<name>A0A4Z0A3R1_9AGAM</name>
<keyword evidence="7" id="KW-0472">Membrane</keyword>
<keyword evidence="7" id="KW-1133">Transmembrane helix</keyword>
<dbReference type="InterPro" id="IPR009668">
    <property type="entry name" value="RNA_pol-assoc_fac_A49-like"/>
</dbReference>
<organism evidence="8 9">
    <name type="scientific">Hericium alpestre</name>
    <dbReference type="NCBI Taxonomy" id="135208"/>
    <lineage>
        <taxon>Eukaryota</taxon>
        <taxon>Fungi</taxon>
        <taxon>Dikarya</taxon>
        <taxon>Basidiomycota</taxon>
        <taxon>Agaricomycotina</taxon>
        <taxon>Agaricomycetes</taxon>
        <taxon>Russulales</taxon>
        <taxon>Hericiaceae</taxon>
        <taxon>Hericium</taxon>
    </lineage>
</organism>
<comment type="similarity">
    <text evidence="2">Belongs to the eukaryotic RPA49/POLR1E RNA polymerase subunit family.</text>
</comment>
<dbReference type="GO" id="GO:0000428">
    <property type="term" value="C:DNA-directed RNA polymerase complex"/>
    <property type="evidence" value="ECO:0007669"/>
    <property type="project" value="UniProtKB-KW"/>
</dbReference>
<feature type="compositionally biased region" description="Basic and acidic residues" evidence="6">
    <location>
        <begin position="191"/>
        <end position="209"/>
    </location>
</feature>
<proteinExistence type="inferred from homology"/>
<comment type="subcellular location">
    <subcellularLocation>
        <location evidence="1">Nucleus</location>
        <location evidence="1">Nucleolus</location>
    </subcellularLocation>
</comment>
<keyword evidence="9" id="KW-1185">Reference proteome</keyword>
<dbReference type="EMBL" id="SFCI01000187">
    <property type="protein sequence ID" value="TFY81662.1"/>
    <property type="molecule type" value="Genomic_DNA"/>
</dbReference>
<evidence type="ECO:0000256" key="7">
    <source>
        <dbReference type="SAM" id="Phobius"/>
    </source>
</evidence>
<dbReference type="Proteomes" id="UP000298061">
    <property type="component" value="Unassembled WGS sequence"/>
</dbReference>
<keyword evidence="3" id="KW-0240">DNA-directed RNA polymerase</keyword>
<keyword evidence="5" id="KW-0539">Nucleus</keyword>
<keyword evidence="7" id="KW-0812">Transmembrane</keyword>
<evidence type="ECO:0000313" key="8">
    <source>
        <dbReference type="EMBL" id="TFY81662.1"/>
    </source>
</evidence>
<reference evidence="8 9" key="1">
    <citation type="submission" date="2019-02" db="EMBL/GenBank/DDBJ databases">
        <title>Genome sequencing of the rare red list fungi Hericium alpestre (H. flagellum).</title>
        <authorList>
            <person name="Buettner E."/>
            <person name="Kellner H."/>
        </authorList>
    </citation>
    <scope>NUCLEOTIDE SEQUENCE [LARGE SCALE GENOMIC DNA]</scope>
    <source>
        <strain evidence="8 9">DSM 108284</strain>
    </source>
</reference>
<evidence type="ECO:0000256" key="1">
    <source>
        <dbReference type="ARBA" id="ARBA00004604"/>
    </source>
</evidence>
<comment type="caution">
    <text evidence="8">The sequence shown here is derived from an EMBL/GenBank/DDBJ whole genome shotgun (WGS) entry which is preliminary data.</text>
</comment>
<feature type="region of interest" description="Disordered" evidence="6">
    <location>
        <begin position="183"/>
        <end position="209"/>
    </location>
</feature>
<gene>
    <name evidence="8" type="ORF">EWM64_g2357</name>
</gene>
<evidence type="ECO:0000256" key="4">
    <source>
        <dbReference type="ARBA" id="ARBA00023163"/>
    </source>
</evidence>
<dbReference type="AlphaFoldDB" id="A0A4Z0A3R1"/>
<feature type="transmembrane region" description="Helical" evidence="7">
    <location>
        <begin position="157"/>
        <end position="178"/>
    </location>
</feature>
<dbReference type="GO" id="GO:0006351">
    <property type="term" value="P:DNA-templated transcription"/>
    <property type="evidence" value="ECO:0007669"/>
    <property type="project" value="InterPro"/>
</dbReference>
<evidence type="ECO:0000256" key="2">
    <source>
        <dbReference type="ARBA" id="ARBA00009430"/>
    </source>
</evidence>
<dbReference type="GO" id="GO:0003677">
    <property type="term" value="F:DNA binding"/>
    <property type="evidence" value="ECO:0007669"/>
    <property type="project" value="InterPro"/>
</dbReference>
<protein>
    <submittedName>
        <fullName evidence="8">Uncharacterized protein</fullName>
    </submittedName>
</protein>
<evidence type="ECO:0000256" key="3">
    <source>
        <dbReference type="ARBA" id="ARBA00022478"/>
    </source>
</evidence>
<dbReference type="OrthoDB" id="532500at2759"/>
<evidence type="ECO:0000313" key="9">
    <source>
        <dbReference type="Proteomes" id="UP000298061"/>
    </source>
</evidence>
<accession>A0A4Z0A3R1</accession>
<dbReference type="GO" id="GO:0005730">
    <property type="term" value="C:nucleolus"/>
    <property type="evidence" value="ECO:0007669"/>
    <property type="project" value="UniProtKB-SubCell"/>
</dbReference>
<dbReference type="Pfam" id="PF06870">
    <property type="entry name" value="RNA_pol_I_A49"/>
    <property type="match status" value="1"/>
</dbReference>